<dbReference type="EMBL" id="CAVLGL010000137">
    <property type="protein sequence ID" value="CAK1601886.1"/>
    <property type="molecule type" value="Genomic_DNA"/>
</dbReference>
<protein>
    <submittedName>
        <fullName evidence="1">Uncharacterized protein</fullName>
    </submittedName>
</protein>
<name>A0AAV1M2C2_9NEOP</name>
<evidence type="ECO:0000313" key="2">
    <source>
        <dbReference type="Proteomes" id="UP001314205"/>
    </source>
</evidence>
<accession>A0AAV1M2C2</accession>
<dbReference type="Proteomes" id="UP001314205">
    <property type="component" value="Unassembled WGS sequence"/>
</dbReference>
<comment type="caution">
    <text evidence="1">The sequence shown here is derived from an EMBL/GenBank/DDBJ whole genome shotgun (WGS) entry which is preliminary data.</text>
</comment>
<organism evidence="1 2">
    <name type="scientific">Parnassius mnemosyne</name>
    <name type="common">clouded apollo</name>
    <dbReference type="NCBI Taxonomy" id="213953"/>
    <lineage>
        <taxon>Eukaryota</taxon>
        <taxon>Metazoa</taxon>
        <taxon>Ecdysozoa</taxon>
        <taxon>Arthropoda</taxon>
        <taxon>Hexapoda</taxon>
        <taxon>Insecta</taxon>
        <taxon>Pterygota</taxon>
        <taxon>Neoptera</taxon>
        <taxon>Endopterygota</taxon>
        <taxon>Lepidoptera</taxon>
        <taxon>Glossata</taxon>
        <taxon>Ditrysia</taxon>
        <taxon>Papilionoidea</taxon>
        <taxon>Papilionidae</taxon>
        <taxon>Parnassiinae</taxon>
        <taxon>Parnassini</taxon>
        <taxon>Parnassius</taxon>
        <taxon>Driopa</taxon>
    </lineage>
</organism>
<sequence length="100" mass="11714">MILQNKNITLKLYISARREGSSFGCRRDEFKQRGEPIDLQQLEELARKSVKLMEKHGTKITQNYFTAMDLLRQQYNLNFIVVCENCNGTHSYDELSAPER</sequence>
<keyword evidence="2" id="KW-1185">Reference proteome</keyword>
<proteinExistence type="predicted"/>
<gene>
    <name evidence="1" type="ORF">PARMNEM_LOCUS20459</name>
</gene>
<reference evidence="1 2" key="1">
    <citation type="submission" date="2023-11" db="EMBL/GenBank/DDBJ databases">
        <authorList>
            <person name="Hedman E."/>
            <person name="Englund M."/>
            <person name="Stromberg M."/>
            <person name="Nyberg Akerstrom W."/>
            <person name="Nylinder S."/>
            <person name="Jareborg N."/>
            <person name="Kallberg Y."/>
            <person name="Kronander E."/>
        </authorList>
    </citation>
    <scope>NUCLEOTIDE SEQUENCE [LARGE SCALE GENOMIC DNA]</scope>
</reference>
<evidence type="ECO:0000313" key="1">
    <source>
        <dbReference type="EMBL" id="CAK1601886.1"/>
    </source>
</evidence>
<dbReference type="AlphaFoldDB" id="A0AAV1M2C2"/>